<reference evidence="4 5" key="2">
    <citation type="submission" date="2018-11" db="EMBL/GenBank/DDBJ databases">
        <authorList>
            <consortium name="Pathogen Informatics"/>
        </authorList>
    </citation>
    <scope>NUCLEOTIDE SEQUENCE [LARGE SCALE GENOMIC DNA]</scope>
</reference>
<protein>
    <submittedName>
        <fullName evidence="6">RGS domain-containing protein</fullName>
    </submittedName>
</protein>
<gene>
    <name evidence="4" type="ORF">GPUH_LOCUS2870</name>
</gene>
<dbReference type="Proteomes" id="UP000271098">
    <property type="component" value="Unassembled WGS sequence"/>
</dbReference>
<dbReference type="WBParaSite" id="GPUH_0000287601-mRNA-1">
    <property type="protein sequence ID" value="GPUH_0000287601-mRNA-1"/>
    <property type="gene ID" value="GPUH_0000287601"/>
</dbReference>
<name>A0A183D2D0_9BILA</name>
<evidence type="ECO:0000256" key="2">
    <source>
        <dbReference type="ARBA" id="ARBA00023006"/>
    </source>
</evidence>
<dbReference type="InterPro" id="IPR051436">
    <property type="entry name" value="Autophagy-related_EPG5"/>
</dbReference>
<evidence type="ECO:0000313" key="6">
    <source>
        <dbReference type="WBParaSite" id="GPUH_0000287601-mRNA-1"/>
    </source>
</evidence>
<dbReference type="GO" id="GO:0005737">
    <property type="term" value="C:cytoplasm"/>
    <property type="evidence" value="ECO:0007669"/>
    <property type="project" value="TreeGrafter"/>
</dbReference>
<organism evidence="6">
    <name type="scientific">Gongylonema pulchrum</name>
    <dbReference type="NCBI Taxonomy" id="637853"/>
    <lineage>
        <taxon>Eukaryota</taxon>
        <taxon>Metazoa</taxon>
        <taxon>Ecdysozoa</taxon>
        <taxon>Nematoda</taxon>
        <taxon>Chromadorea</taxon>
        <taxon>Rhabditida</taxon>
        <taxon>Spirurina</taxon>
        <taxon>Spiruromorpha</taxon>
        <taxon>Spiruroidea</taxon>
        <taxon>Gongylonematidae</taxon>
        <taxon>Gongylonema</taxon>
    </lineage>
</organism>
<evidence type="ECO:0000259" key="3">
    <source>
        <dbReference type="Pfam" id="PF26573"/>
    </source>
</evidence>
<feature type="domain" description="Epg5-like TPR" evidence="3">
    <location>
        <begin position="5"/>
        <end position="145"/>
    </location>
</feature>
<evidence type="ECO:0000313" key="4">
    <source>
        <dbReference type="EMBL" id="VDK36762.1"/>
    </source>
</evidence>
<dbReference type="Pfam" id="PF26573">
    <property type="entry name" value="TPR_Epg5_2"/>
    <property type="match status" value="1"/>
</dbReference>
<comment type="similarity">
    <text evidence="1">Belongs to the EPG5 family.</text>
</comment>
<keyword evidence="2" id="KW-0072">Autophagy</keyword>
<keyword evidence="5" id="KW-1185">Reference proteome</keyword>
<dbReference type="PANTHER" id="PTHR31139">
    <property type="entry name" value="ECTOPIC P GRANULES PROTEIN 5 HOMOLOG"/>
    <property type="match status" value="1"/>
</dbReference>
<accession>A0A183D2D0</accession>
<proteinExistence type="inferred from homology"/>
<evidence type="ECO:0000313" key="5">
    <source>
        <dbReference type="Proteomes" id="UP000271098"/>
    </source>
</evidence>
<dbReference type="PANTHER" id="PTHR31139:SF4">
    <property type="entry name" value="ECTOPIC P GRANULES PROTEIN 5 HOMOLOG"/>
    <property type="match status" value="1"/>
</dbReference>
<dbReference type="GO" id="GO:0097352">
    <property type="term" value="P:autophagosome maturation"/>
    <property type="evidence" value="ECO:0007669"/>
    <property type="project" value="TreeGrafter"/>
</dbReference>
<reference evidence="6" key="1">
    <citation type="submission" date="2016-06" db="UniProtKB">
        <authorList>
            <consortium name="WormBaseParasite"/>
        </authorList>
    </citation>
    <scope>IDENTIFICATION</scope>
</reference>
<dbReference type="EMBL" id="UYRT01004575">
    <property type="protein sequence ID" value="VDK36762.1"/>
    <property type="molecule type" value="Genomic_DNA"/>
</dbReference>
<evidence type="ECO:0000256" key="1">
    <source>
        <dbReference type="ARBA" id="ARBA00010948"/>
    </source>
</evidence>
<dbReference type="InterPro" id="IPR058750">
    <property type="entry name" value="TPR_Epg5"/>
</dbReference>
<dbReference type="AlphaFoldDB" id="A0A183D2D0"/>
<sequence>MLDIKAASKSHLTIPIERLHFHRWLQFACTDGIAEHPVFPLILQNLAIHLYSRKTYLAAKVCYGEKYLRNPVSQPLFEQLRTRILPQTEHRSAKNVALFYKAFAQWLSNPSICSSSFRSYDDYLLDHLLQFIVANDFHIWIEYVDLEQLRAQLVTGQKVYISACHLGSITPPASAASTENLTQLISKFSKQNKAQPSPLTPLHPNLPREIALDLSDACDSRRCLSLFASQLKEINEGARFVCCFLIDMIFQLRVVSVLL</sequence>